<comment type="caution">
    <text evidence="2">The sequence shown here is derived from an EMBL/GenBank/DDBJ whole genome shotgun (WGS) entry which is preliminary data.</text>
</comment>
<protein>
    <submittedName>
        <fullName evidence="2">Uncharacterized protein</fullName>
    </submittedName>
</protein>
<organism evidence="2 3">
    <name type="scientific">Vespula vulgaris</name>
    <name type="common">Yellow jacket</name>
    <name type="synonym">Wasp</name>
    <dbReference type="NCBI Taxonomy" id="7454"/>
    <lineage>
        <taxon>Eukaryota</taxon>
        <taxon>Metazoa</taxon>
        <taxon>Ecdysozoa</taxon>
        <taxon>Arthropoda</taxon>
        <taxon>Hexapoda</taxon>
        <taxon>Insecta</taxon>
        <taxon>Pterygota</taxon>
        <taxon>Neoptera</taxon>
        <taxon>Endopterygota</taxon>
        <taxon>Hymenoptera</taxon>
        <taxon>Apocrita</taxon>
        <taxon>Aculeata</taxon>
        <taxon>Vespoidea</taxon>
        <taxon>Vespidae</taxon>
        <taxon>Vespinae</taxon>
        <taxon>Vespula</taxon>
    </lineage>
</organism>
<keyword evidence="3" id="KW-1185">Reference proteome</keyword>
<name>A0A834MVN3_VESVU</name>
<evidence type="ECO:0000313" key="3">
    <source>
        <dbReference type="Proteomes" id="UP000614350"/>
    </source>
</evidence>
<dbReference type="AlphaFoldDB" id="A0A834MVN3"/>
<proteinExistence type="predicted"/>
<feature type="region of interest" description="Disordered" evidence="1">
    <location>
        <begin position="29"/>
        <end position="58"/>
    </location>
</feature>
<gene>
    <name evidence="2" type="ORF">HZH66_011392</name>
</gene>
<feature type="compositionally biased region" description="Basic and acidic residues" evidence="1">
    <location>
        <begin position="30"/>
        <end position="40"/>
    </location>
</feature>
<reference evidence="2" key="1">
    <citation type="journal article" date="2020" name="G3 (Bethesda)">
        <title>High-Quality Assemblies for Three Invasive Social Wasps from the &lt;i&gt;Vespula&lt;/i&gt; Genus.</title>
        <authorList>
            <person name="Harrop T.W.R."/>
            <person name="Guhlin J."/>
            <person name="McLaughlin G.M."/>
            <person name="Permina E."/>
            <person name="Stockwell P."/>
            <person name="Gilligan J."/>
            <person name="Le Lec M.F."/>
            <person name="Gruber M.A.M."/>
            <person name="Quinn O."/>
            <person name="Lovegrove M."/>
            <person name="Duncan E.J."/>
            <person name="Remnant E.J."/>
            <person name="Van Eeckhoven J."/>
            <person name="Graham B."/>
            <person name="Knapp R.A."/>
            <person name="Langford K.W."/>
            <person name="Kronenberg Z."/>
            <person name="Press M.O."/>
            <person name="Eacker S.M."/>
            <person name="Wilson-Rankin E.E."/>
            <person name="Purcell J."/>
            <person name="Lester P.J."/>
            <person name="Dearden P.K."/>
        </authorList>
    </citation>
    <scope>NUCLEOTIDE SEQUENCE</scope>
    <source>
        <strain evidence="2">Marl-1</strain>
    </source>
</reference>
<evidence type="ECO:0000313" key="2">
    <source>
        <dbReference type="EMBL" id="KAF7386940.1"/>
    </source>
</evidence>
<sequence length="102" mass="10691">MGMELRVGGSGVESAWPGLDGWYYLSSPRDSYEGDVGRSVDDDDGDDDDDGGIGPLAEHSDSLYRLRCLSCGLPVTASQTDSAGANLAFKKGNSKSSLPTTL</sequence>
<dbReference type="EMBL" id="JACSEA010000013">
    <property type="protein sequence ID" value="KAF7386940.1"/>
    <property type="molecule type" value="Genomic_DNA"/>
</dbReference>
<accession>A0A834MVN3</accession>
<dbReference type="Proteomes" id="UP000614350">
    <property type="component" value="Unassembled WGS sequence"/>
</dbReference>
<evidence type="ECO:0000256" key="1">
    <source>
        <dbReference type="SAM" id="MobiDB-lite"/>
    </source>
</evidence>
<feature type="compositionally biased region" description="Acidic residues" evidence="1">
    <location>
        <begin position="41"/>
        <end position="51"/>
    </location>
</feature>